<evidence type="ECO:0000259" key="4">
    <source>
        <dbReference type="PROSITE" id="PS50206"/>
    </source>
</evidence>
<protein>
    <submittedName>
        <fullName evidence="5">Sulfur carrier protein adenylyltransferase ThiF</fullName>
    </submittedName>
</protein>
<dbReference type="InterPro" id="IPR001763">
    <property type="entry name" value="Rhodanese-like_dom"/>
</dbReference>
<dbReference type="SMART" id="SM00450">
    <property type="entry name" value="RHOD"/>
    <property type="match status" value="1"/>
</dbReference>
<dbReference type="AlphaFoldDB" id="G5JDB6"/>
<gene>
    <name evidence="5" type="ORF">CWATWH0003_5412</name>
</gene>
<dbReference type="NCBIfam" id="NF005646">
    <property type="entry name" value="PRK07411.1"/>
    <property type="match status" value="1"/>
</dbReference>
<evidence type="ECO:0000256" key="1">
    <source>
        <dbReference type="ARBA" id="ARBA00022679"/>
    </source>
</evidence>
<reference evidence="5 6" key="1">
    <citation type="journal article" date="2011" name="Front. Microbiol.">
        <title>Two Strains of Crocosphaera watsonii with Highly Conserved Genomes are Distinguished by Strain-Specific Features.</title>
        <authorList>
            <person name="Bench S.R."/>
            <person name="Ilikchyan I.N."/>
            <person name="Tripp H.J."/>
            <person name="Zehr J.P."/>
        </authorList>
    </citation>
    <scope>NUCLEOTIDE SEQUENCE [LARGE SCALE GENOMIC DNA]</scope>
    <source>
        <strain evidence="5 6">WH 0003</strain>
    </source>
</reference>
<dbReference type="SUPFAM" id="SSF69572">
    <property type="entry name" value="Activating enzymes of the ubiquitin-like proteins"/>
    <property type="match status" value="1"/>
</dbReference>
<dbReference type="EMBL" id="AESD01000839">
    <property type="protein sequence ID" value="EHJ09817.1"/>
    <property type="molecule type" value="Genomic_DNA"/>
</dbReference>
<feature type="domain" description="Rhodanese" evidence="4">
    <location>
        <begin position="296"/>
        <end position="388"/>
    </location>
</feature>
<dbReference type="GO" id="GO:0005524">
    <property type="term" value="F:ATP binding"/>
    <property type="evidence" value="ECO:0007669"/>
    <property type="project" value="UniProtKB-KW"/>
</dbReference>
<dbReference type="PROSITE" id="PS50206">
    <property type="entry name" value="RHODANESE_3"/>
    <property type="match status" value="1"/>
</dbReference>
<dbReference type="Gene3D" id="3.40.50.720">
    <property type="entry name" value="NAD(P)-binding Rossmann-like Domain"/>
    <property type="match status" value="1"/>
</dbReference>
<keyword evidence="1 5" id="KW-0808">Transferase</keyword>
<keyword evidence="2" id="KW-0547">Nucleotide-binding</keyword>
<dbReference type="InterPro" id="IPR035985">
    <property type="entry name" value="Ubiquitin-activating_enz"/>
</dbReference>
<proteinExistence type="predicted"/>
<evidence type="ECO:0000313" key="6">
    <source>
        <dbReference type="Proteomes" id="UP000003477"/>
    </source>
</evidence>
<dbReference type="GeneID" id="88768729"/>
<dbReference type="InterPro" id="IPR045886">
    <property type="entry name" value="ThiF/MoeB/HesA"/>
</dbReference>
<dbReference type="Gene3D" id="3.40.250.10">
    <property type="entry name" value="Rhodanese-like domain"/>
    <property type="match status" value="1"/>
</dbReference>
<dbReference type="CDD" id="cd00757">
    <property type="entry name" value="ThiF_MoeB_HesA_family"/>
    <property type="match status" value="1"/>
</dbReference>
<sequence length="390" mass="42730">MLNPDLKAIELNKEEIERYSRHIILPEVGLDGQKRLKAASVLCIGTGGLGSPLLLYLAAAGIGRIGIVDFDIVDSSNLQRQIIHGTSWVNKPKIESAKNRILEINPVCQVDLYETRLSSENALKIMEPYDVIVDGTDNFPTRYLTNDACVLLNKPNVYGSIFRFEGQATVFNYEGGPNYRDLYPEPPPPGMVPSCAEGGVLGVLPGIIGTIQATETIKIILGAKDTLSGRLLLYNAWNMTFRELKLRPNPERPVINDLIDYEQFCGIPQAQAAATEEKSAIAEISVKDLKDLMEHGADAFVLIDVRNVNEYEIARIPGSVLVPLPDIEQGSGIEKVKELAKDHRLIAHCKMGGRSAKALKILQDAGIEGTNVKGGITAWSQEVDSNVPQY</sequence>
<dbReference type="Pfam" id="PF00899">
    <property type="entry name" value="ThiF"/>
    <property type="match status" value="1"/>
</dbReference>
<dbReference type="GO" id="GO:0008146">
    <property type="term" value="F:sulfotransferase activity"/>
    <property type="evidence" value="ECO:0007669"/>
    <property type="project" value="TreeGrafter"/>
</dbReference>
<dbReference type="FunFam" id="3.40.50.720:FF:000033">
    <property type="entry name" value="Adenylyltransferase and sulfurtransferase MOCS3"/>
    <property type="match status" value="1"/>
</dbReference>
<dbReference type="PANTHER" id="PTHR10953">
    <property type="entry name" value="UBIQUITIN-ACTIVATING ENZYME E1"/>
    <property type="match status" value="1"/>
</dbReference>
<dbReference type="Pfam" id="PF00581">
    <property type="entry name" value="Rhodanese"/>
    <property type="match status" value="1"/>
</dbReference>
<organism evidence="5 6">
    <name type="scientific">Crocosphaera watsonii WH 0003</name>
    <dbReference type="NCBI Taxonomy" id="423471"/>
    <lineage>
        <taxon>Bacteria</taxon>
        <taxon>Bacillati</taxon>
        <taxon>Cyanobacteriota</taxon>
        <taxon>Cyanophyceae</taxon>
        <taxon>Oscillatoriophycideae</taxon>
        <taxon>Chroococcales</taxon>
        <taxon>Aphanothecaceae</taxon>
        <taxon>Crocosphaera</taxon>
    </lineage>
</organism>
<evidence type="ECO:0000256" key="2">
    <source>
        <dbReference type="ARBA" id="ARBA00022741"/>
    </source>
</evidence>
<dbReference type="GO" id="GO:0016779">
    <property type="term" value="F:nucleotidyltransferase activity"/>
    <property type="evidence" value="ECO:0007669"/>
    <property type="project" value="UniProtKB-KW"/>
</dbReference>
<name>G5JDB6_CROWT</name>
<comment type="caution">
    <text evidence="5">The sequence shown here is derived from an EMBL/GenBank/DDBJ whole genome shotgun (WGS) entry which is preliminary data.</text>
</comment>
<accession>G5JDB6</accession>
<evidence type="ECO:0000256" key="3">
    <source>
        <dbReference type="ARBA" id="ARBA00022840"/>
    </source>
</evidence>
<dbReference type="Proteomes" id="UP000003477">
    <property type="component" value="Unassembled WGS sequence"/>
</dbReference>
<dbReference type="PATRIC" id="fig|423471.3.peg.5054"/>
<dbReference type="GO" id="GO:0008641">
    <property type="term" value="F:ubiquitin-like modifier activating enzyme activity"/>
    <property type="evidence" value="ECO:0007669"/>
    <property type="project" value="InterPro"/>
</dbReference>
<dbReference type="GO" id="GO:0005829">
    <property type="term" value="C:cytosol"/>
    <property type="evidence" value="ECO:0007669"/>
    <property type="project" value="TreeGrafter"/>
</dbReference>
<evidence type="ECO:0000313" key="5">
    <source>
        <dbReference type="EMBL" id="EHJ09817.1"/>
    </source>
</evidence>
<dbReference type="InterPro" id="IPR000594">
    <property type="entry name" value="ThiF_NAD_FAD-bd"/>
</dbReference>
<dbReference type="GO" id="GO:0004792">
    <property type="term" value="F:thiosulfate-cyanide sulfurtransferase activity"/>
    <property type="evidence" value="ECO:0007669"/>
    <property type="project" value="TreeGrafter"/>
</dbReference>
<dbReference type="InterPro" id="IPR036873">
    <property type="entry name" value="Rhodanese-like_dom_sf"/>
</dbReference>
<keyword evidence="3" id="KW-0067">ATP-binding</keyword>
<dbReference type="PANTHER" id="PTHR10953:SF102">
    <property type="entry name" value="ADENYLYLTRANSFERASE AND SULFURTRANSFERASE MOCS3"/>
    <property type="match status" value="1"/>
</dbReference>
<dbReference type="NCBIfam" id="NF004281">
    <property type="entry name" value="PRK05690.1"/>
    <property type="match status" value="1"/>
</dbReference>
<dbReference type="RefSeq" id="WP_007313165.1">
    <property type="nucleotide sequence ID" value="NZ_AESD01000839.1"/>
</dbReference>
<keyword evidence="5" id="KW-0548">Nucleotidyltransferase</keyword>